<dbReference type="Proteomes" id="UP000467132">
    <property type="component" value="Unassembled WGS sequence"/>
</dbReference>
<evidence type="ECO:0000256" key="4">
    <source>
        <dbReference type="HAMAP-Rule" id="MF_02126"/>
    </source>
</evidence>
<proteinExistence type="inferred from homology"/>
<dbReference type="OrthoDB" id="9800643at2"/>
<comment type="caution">
    <text evidence="7">The sequence shown here is derived from an EMBL/GenBank/DDBJ whole genome shotgun (WGS) entry which is preliminary data.</text>
</comment>
<evidence type="ECO:0000256" key="1">
    <source>
        <dbReference type="ARBA" id="ARBA00022603"/>
    </source>
</evidence>
<accession>A0A845QW92</accession>
<dbReference type="InterPro" id="IPR002052">
    <property type="entry name" value="DNA_methylase_N6_adenine_CS"/>
</dbReference>
<dbReference type="GO" id="GO:0003676">
    <property type="term" value="F:nucleic acid binding"/>
    <property type="evidence" value="ECO:0007669"/>
    <property type="project" value="InterPro"/>
</dbReference>
<feature type="binding site" evidence="4">
    <location>
        <position position="193"/>
    </location>
    <ligand>
        <name>S-adenosyl-L-methionine</name>
        <dbReference type="ChEBI" id="CHEBI:59789"/>
    </ligand>
</feature>
<dbReference type="EMBL" id="QXXA01000005">
    <property type="protein sequence ID" value="NBI06059.1"/>
    <property type="molecule type" value="Genomic_DNA"/>
</dbReference>
<feature type="binding site" evidence="4">
    <location>
        <position position="147"/>
    </location>
    <ligand>
        <name>S-adenosyl-L-methionine</name>
        <dbReference type="ChEBI" id="CHEBI:59789"/>
    </ligand>
</feature>
<dbReference type="SUPFAM" id="SSF53335">
    <property type="entry name" value="S-adenosyl-L-methionine-dependent methyltransferases"/>
    <property type="match status" value="1"/>
</dbReference>
<evidence type="ECO:0000256" key="2">
    <source>
        <dbReference type="ARBA" id="ARBA00022679"/>
    </source>
</evidence>
<dbReference type="AlphaFoldDB" id="A0A845QW92"/>
<keyword evidence="1 4" id="KW-0489">Methyltransferase</keyword>
<evidence type="ECO:0000313" key="7">
    <source>
        <dbReference type="EMBL" id="NBI06059.1"/>
    </source>
</evidence>
<dbReference type="Gene3D" id="1.10.8.10">
    <property type="entry name" value="DNA helicase RuvA subunit, C-terminal domain"/>
    <property type="match status" value="1"/>
</dbReference>
<keyword evidence="8" id="KW-1185">Reference proteome</keyword>
<dbReference type="GO" id="GO:0102559">
    <property type="term" value="F:peptide chain release factor N(5)-glutamine methyltransferase activity"/>
    <property type="evidence" value="ECO:0007669"/>
    <property type="project" value="UniProtKB-EC"/>
</dbReference>
<feature type="binding site" evidence="4">
    <location>
        <begin position="124"/>
        <end position="128"/>
    </location>
    <ligand>
        <name>S-adenosyl-L-methionine</name>
        <dbReference type="ChEBI" id="CHEBI:59789"/>
    </ligand>
</feature>
<dbReference type="PANTHER" id="PTHR18895:SF74">
    <property type="entry name" value="MTRF1L RELEASE FACTOR GLUTAMINE METHYLTRANSFERASE"/>
    <property type="match status" value="1"/>
</dbReference>
<organism evidence="7 8">
    <name type="scientific">Senegalia massiliensis</name>
    <dbReference type="NCBI Taxonomy" id="1720316"/>
    <lineage>
        <taxon>Bacteria</taxon>
        <taxon>Bacillati</taxon>
        <taxon>Bacillota</taxon>
        <taxon>Clostridia</taxon>
        <taxon>Eubacteriales</taxon>
        <taxon>Clostridiaceae</taxon>
        <taxon>Senegalia</taxon>
    </lineage>
</organism>
<dbReference type="InterPro" id="IPR025714">
    <property type="entry name" value="Methyltranfer_dom"/>
</dbReference>
<gene>
    <name evidence="4 7" type="primary">prmC</name>
    <name evidence="7" type="ORF">D3Z33_04190</name>
</gene>
<evidence type="ECO:0000259" key="6">
    <source>
        <dbReference type="Pfam" id="PF17827"/>
    </source>
</evidence>
<dbReference type="InterPro" id="IPR019874">
    <property type="entry name" value="RF_methyltr_PrmC"/>
</dbReference>
<dbReference type="RefSeq" id="WP_160196556.1">
    <property type="nucleotide sequence ID" value="NZ_QXXA01000005.1"/>
</dbReference>
<dbReference type="Pfam" id="PF17827">
    <property type="entry name" value="PrmC_N"/>
    <property type="match status" value="1"/>
</dbReference>
<keyword evidence="2 4" id="KW-0808">Transferase</keyword>
<dbReference type="EC" id="2.1.1.297" evidence="4"/>
<dbReference type="NCBIfam" id="TIGR03534">
    <property type="entry name" value="RF_mod_PrmC"/>
    <property type="match status" value="1"/>
</dbReference>
<evidence type="ECO:0000259" key="5">
    <source>
        <dbReference type="Pfam" id="PF13847"/>
    </source>
</evidence>
<dbReference type="CDD" id="cd02440">
    <property type="entry name" value="AdoMet_MTases"/>
    <property type="match status" value="1"/>
</dbReference>
<comment type="function">
    <text evidence="4">Methylates the class 1 translation termination release factors RF1/PrfA and RF2/PrfB on the glutamine residue of the universally conserved GGQ motif.</text>
</comment>
<name>A0A845QW92_9CLOT</name>
<dbReference type="InterPro" id="IPR040758">
    <property type="entry name" value="PrmC_N"/>
</dbReference>
<dbReference type="PROSITE" id="PS00092">
    <property type="entry name" value="N6_MTASE"/>
    <property type="match status" value="1"/>
</dbReference>
<feature type="domain" description="Methyltransferase" evidence="5">
    <location>
        <begin position="115"/>
        <end position="193"/>
    </location>
</feature>
<dbReference type="HAMAP" id="MF_02126">
    <property type="entry name" value="RF_methyltr_PrmC"/>
    <property type="match status" value="1"/>
</dbReference>
<protein>
    <recommendedName>
        <fullName evidence="4">Release factor glutamine methyltransferase</fullName>
        <shortName evidence="4">RF MTase</shortName>
        <ecNumber evidence="4">2.1.1.297</ecNumber>
    </recommendedName>
    <alternativeName>
        <fullName evidence="4">N5-glutamine methyltransferase PrmC</fullName>
    </alternativeName>
    <alternativeName>
        <fullName evidence="4">Protein-(glutamine-N5) MTase PrmC</fullName>
    </alternativeName>
    <alternativeName>
        <fullName evidence="4">Protein-glutamine N-methyltransferase PrmC</fullName>
    </alternativeName>
</protein>
<sequence>MSTTVRNLLEKGFKSLSKTERKSPRLESELIVMHLLDVDKAYLYTHPNRIVNKEIIDKFEELVEKRKQGYPIQYILKNQEFMGLDFHVTEGVLVPRPDTEILIEYIIKFARKNDKEKLKILDIGTGSGAISLSLAYYIENSYIYSVDISEKAIKIARKNKKKMNLEDRVQLITKDILEGFPEIDEKMDIVVSNPPYIPSRDIDSLQIEVSKYEPRLALDGGDDGLVFYRYITEKAKEKLIYNGLLCYEIGYDQGESVKNIMKDNGYKDILILKDLQGRDRAVIGRMG</sequence>
<evidence type="ECO:0000313" key="8">
    <source>
        <dbReference type="Proteomes" id="UP000467132"/>
    </source>
</evidence>
<dbReference type="Pfam" id="PF13847">
    <property type="entry name" value="Methyltransf_31"/>
    <property type="match status" value="1"/>
</dbReference>
<dbReference type="GO" id="GO:0032259">
    <property type="term" value="P:methylation"/>
    <property type="evidence" value="ECO:0007669"/>
    <property type="project" value="UniProtKB-KW"/>
</dbReference>
<evidence type="ECO:0000256" key="3">
    <source>
        <dbReference type="ARBA" id="ARBA00022691"/>
    </source>
</evidence>
<keyword evidence="3 4" id="KW-0949">S-adenosyl-L-methionine</keyword>
<dbReference type="InterPro" id="IPR029063">
    <property type="entry name" value="SAM-dependent_MTases_sf"/>
</dbReference>
<reference evidence="7 8" key="1">
    <citation type="submission" date="2018-08" db="EMBL/GenBank/DDBJ databases">
        <title>Murine metabolic-syndrome-specific gut microbial biobank.</title>
        <authorList>
            <person name="Liu C."/>
        </authorList>
    </citation>
    <scope>NUCLEOTIDE SEQUENCE [LARGE SCALE GENOMIC DNA]</scope>
    <source>
        <strain evidence="7 8">583</strain>
    </source>
</reference>
<dbReference type="InterPro" id="IPR004556">
    <property type="entry name" value="HemK-like"/>
</dbReference>
<dbReference type="NCBIfam" id="TIGR00536">
    <property type="entry name" value="hemK_fam"/>
    <property type="match status" value="1"/>
</dbReference>
<feature type="domain" description="Release factor glutamine methyltransferase N-terminal" evidence="6">
    <location>
        <begin position="8"/>
        <end position="76"/>
    </location>
</feature>
<feature type="binding site" evidence="4">
    <location>
        <begin position="193"/>
        <end position="196"/>
    </location>
    <ligand>
        <name>substrate</name>
    </ligand>
</feature>
<dbReference type="InterPro" id="IPR050320">
    <property type="entry name" value="N5-glutamine_MTase"/>
</dbReference>
<comment type="similarity">
    <text evidence="4">Belongs to the protein N5-glutamine methyltransferase family. PrmC subfamily.</text>
</comment>
<dbReference type="PANTHER" id="PTHR18895">
    <property type="entry name" value="HEMK METHYLTRANSFERASE"/>
    <property type="match status" value="1"/>
</dbReference>
<dbReference type="Gene3D" id="3.40.50.150">
    <property type="entry name" value="Vaccinia Virus protein VP39"/>
    <property type="match status" value="1"/>
</dbReference>
<comment type="catalytic activity">
    <reaction evidence="4">
        <text>L-glutaminyl-[peptide chain release factor] + S-adenosyl-L-methionine = N(5)-methyl-L-glutaminyl-[peptide chain release factor] + S-adenosyl-L-homocysteine + H(+)</text>
        <dbReference type="Rhea" id="RHEA:42896"/>
        <dbReference type="Rhea" id="RHEA-COMP:10271"/>
        <dbReference type="Rhea" id="RHEA-COMP:10272"/>
        <dbReference type="ChEBI" id="CHEBI:15378"/>
        <dbReference type="ChEBI" id="CHEBI:30011"/>
        <dbReference type="ChEBI" id="CHEBI:57856"/>
        <dbReference type="ChEBI" id="CHEBI:59789"/>
        <dbReference type="ChEBI" id="CHEBI:61891"/>
        <dbReference type="EC" id="2.1.1.297"/>
    </reaction>
</comment>
<comment type="caution">
    <text evidence="4">Lacks conserved residue(s) required for the propagation of feature annotation.</text>
</comment>